<gene>
    <name evidence="1" type="ORF">T10_2833</name>
</gene>
<dbReference type="AlphaFoldDB" id="A0A0V1MHK7"/>
<evidence type="ECO:0000313" key="2">
    <source>
        <dbReference type="Proteomes" id="UP000054843"/>
    </source>
</evidence>
<reference evidence="1 2" key="1">
    <citation type="submission" date="2015-01" db="EMBL/GenBank/DDBJ databases">
        <title>Evolution of Trichinella species and genotypes.</title>
        <authorList>
            <person name="Korhonen P.K."/>
            <person name="Edoardo P."/>
            <person name="Giuseppe L.R."/>
            <person name="Gasser R.B."/>
        </authorList>
    </citation>
    <scope>NUCLEOTIDE SEQUENCE [LARGE SCALE GENOMIC DNA]</scope>
    <source>
        <strain evidence="1">ISS1980</strain>
    </source>
</reference>
<organism evidence="1 2">
    <name type="scientific">Trichinella papuae</name>
    <dbReference type="NCBI Taxonomy" id="268474"/>
    <lineage>
        <taxon>Eukaryota</taxon>
        <taxon>Metazoa</taxon>
        <taxon>Ecdysozoa</taxon>
        <taxon>Nematoda</taxon>
        <taxon>Enoplea</taxon>
        <taxon>Dorylaimia</taxon>
        <taxon>Trichinellida</taxon>
        <taxon>Trichinellidae</taxon>
        <taxon>Trichinella</taxon>
    </lineage>
</organism>
<name>A0A0V1MHK7_9BILA</name>
<dbReference type="EMBL" id="JYDO01000107">
    <property type="protein sequence ID" value="KRZ70798.1"/>
    <property type="molecule type" value="Genomic_DNA"/>
</dbReference>
<sequence>MSWTVQTYPEKEKEEKQPLSIQHFKLIELEFCFQLSRIRCHAVQSLSRNYKAYSCLDRLVGCPLIFDEGRMEIQATEDLKYFKDDLKYLIRNPDLVVLLRSVFIGKPVKTDNVLAASVWRIHLKWLILSDFFTVTELYWNMLKIMPCIGNEKN</sequence>
<evidence type="ECO:0000313" key="1">
    <source>
        <dbReference type="EMBL" id="KRZ70798.1"/>
    </source>
</evidence>
<comment type="caution">
    <text evidence="1">The sequence shown here is derived from an EMBL/GenBank/DDBJ whole genome shotgun (WGS) entry which is preliminary data.</text>
</comment>
<dbReference type="Proteomes" id="UP000054843">
    <property type="component" value="Unassembled WGS sequence"/>
</dbReference>
<protein>
    <submittedName>
        <fullName evidence="1">Uncharacterized protein</fullName>
    </submittedName>
</protein>
<keyword evidence="2" id="KW-1185">Reference proteome</keyword>
<accession>A0A0V1MHK7</accession>
<proteinExistence type="predicted"/>